<dbReference type="OrthoDB" id="9843260at2"/>
<name>A0A1P8N1W8_9RHOB</name>
<gene>
    <name evidence="2" type="ORF">BWR18_20910</name>
</gene>
<keyword evidence="3" id="KW-1185">Reference proteome</keyword>
<proteinExistence type="predicted"/>
<dbReference type="AlphaFoldDB" id="A0A1P8N1W8"/>
<protein>
    <submittedName>
        <fullName evidence="2">Uncharacterized protein</fullName>
    </submittedName>
</protein>
<reference evidence="2 3" key="1">
    <citation type="submission" date="2017-01" db="EMBL/GenBank/DDBJ databases">
        <title>Complete genome of Tateyamaria omphalii DOK1-4 isolated from seawater in Dokdo.</title>
        <authorList>
            <person name="Kim J.H."/>
            <person name="Chi W.-J."/>
        </authorList>
    </citation>
    <scope>NUCLEOTIDE SEQUENCE [LARGE SCALE GENOMIC DNA]</scope>
    <source>
        <strain evidence="2 3">DOK1-4</strain>
        <plasmid evidence="2 3">pDOK1-4-5</plasmid>
    </source>
</reference>
<organism evidence="2 3">
    <name type="scientific">Tateyamaria omphalii</name>
    <dbReference type="NCBI Taxonomy" id="299262"/>
    <lineage>
        <taxon>Bacteria</taxon>
        <taxon>Pseudomonadati</taxon>
        <taxon>Pseudomonadota</taxon>
        <taxon>Alphaproteobacteria</taxon>
        <taxon>Rhodobacterales</taxon>
        <taxon>Roseobacteraceae</taxon>
        <taxon>Tateyamaria</taxon>
    </lineage>
</organism>
<keyword evidence="2" id="KW-0614">Plasmid</keyword>
<dbReference type="RefSeq" id="WP_076630845.1">
    <property type="nucleotide sequence ID" value="NZ_CP019317.1"/>
</dbReference>
<sequence>MTRIDIAELNDVLHQYLTDAGQPPKTDSSKTGSLMRPADDILNAEPRGFNDVYAQGNGLLDQVARFTDDAGLSQLATRLAEDIAQDRLNLTEREAPAPRILSFVYPVV</sequence>
<geneLocation type="plasmid" evidence="2 3">
    <name>pDOK1-4-5</name>
</geneLocation>
<accession>A0A1P8N1W8</accession>
<dbReference type="KEGG" id="tom:BWR18_20910"/>
<evidence type="ECO:0000313" key="2">
    <source>
        <dbReference type="EMBL" id="APX14306.1"/>
    </source>
</evidence>
<dbReference type="EMBL" id="CP019317">
    <property type="protein sequence ID" value="APX14306.1"/>
    <property type="molecule type" value="Genomic_DNA"/>
</dbReference>
<feature type="region of interest" description="Disordered" evidence="1">
    <location>
        <begin position="17"/>
        <end position="40"/>
    </location>
</feature>
<evidence type="ECO:0000256" key="1">
    <source>
        <dbReference type="SAM" id="MobiDB-lite"/>
    </source>
</evidence>
<evidence type="ECO:0000313" key="3">
    <source>
        <dbReference type="Proteomes" id="UP000186336"/>
    </source>
</evidence>
<dbReference type="Proteomes" id="UP000186336">
    <property type="component" value="Plasmid pDOK1-4-5"/>
</dbReference>